<dbReference type="STRING" id="7574.A0A1S3ITD3"/>
<protein>
    <submittedName>
        <fullName evidence="5">Uncharacterized protein LOC106167284</fullName>
    </submittedName>
</protein>
<comment type="caution">
    <text evidence="2">Lacks conserved residue(s) required for the propagation of feature annotation.</text>
</comment>
<accession>A0A1S3ITD3</accession>
<dbReference type="InParanoid" id="A0A1S3ITD3"/>
<dbReference type="GeneID" id="106167284"/>
<evidence type="ECO:0000259" key="3">
    <source>
        <dbReference type="PROSITE" id="PS50237"/>
    </source>
</evidence>
<dbReference type="Proteomes" id="UP000085678">
    <property type="component" value="Unplaced"/>
</dbReference>
<dbReference type="GO" id="GO:0004842">
    <property type="term" value="F:ubiquitin-protein transferase activity"/>
    <property type="evidence" value="ECO:0007669"/>
    <property type="project" value="InterPro"/>
</dbReference>
<evidence type="ECO:0000256" key="1">
    <source>
        <dbReference type="ARBA" id="ARBA00022786"/>
    </source>
</evidence>
<dbReference type="RefSeq" id="XP_013401470.1">
    <property type="nucleotide sequence ID" value="XM_013546016.1"/>
</dbReference>
<dbReference type="SUPFAM" id="SSF56204">
    <property type="entry name" value="Hect, E3 ligase catalytic domain"/>
    <property type="match status" value="1"/>
</dbReference>
<organism evidence="4 5">
    <name type="scientific">Lingula anatina</name>
    <name type="common">Brachiopod</name>
    <name type="synonym">Lingula unguis</name>
    <dbReference type="NCBI Taxonomy" id="7574"/>
    <lineage>
        <taxon>Eukaryota</taxon>
        <taxon>Metazoa</taxon>
        <taxon>Spiralia</taxon>
        <taxon>Lophotrochozoa</taxon>
        <taxon>Brachiopoda</taxon>
        <taxon>Linguliformea</taxon>
        <taxon>Lingulata</taxon>
        <taxon>Lingulida</taxon>
        <taxon>Linguloidea</taxon>
        <taxon>Lingulidae</taxon>
        <taxon>Lingula</taxon>
    </lineage>
</organism>
<sequence>MCSKLTTRIFLGWKHKDNEEDPYVQVRLKEGGGTRTPDVAKSATYDDVLDVMKNLFLPGGISPKGAVGDMECKISSFQEDIIKKEEFVNVGCHMEKSAVRPMRLYLLTNRRNALQNAGQVVAENQEYDEDGSLPDTGVVHAEQTLAPEDSNDSWHISFLDQFESGSSHDVTSETLIPAGTPTVTLRRTTDSIELCDVLHTLSSQVEHEGIGNPVNVVRYNVLDGLFRALLRKRFNPKRRMFVQFSHEDGVDGSGPSRELFRLALQEIQNSCIFHGKRSSRFIEMDYKALEEDRYFCSGLFIAYLLVHNGPLPQFLHPVLYSFLATGKVTHCSVEEVEDEGIKSKIKAIADATTQENYQDVTNDPIVDLAGCTALGLSLKDRDNLVTDLVHFFIIGRHGLAISQ</sequence>
<reference evidence="5" key="1">
    <citation type="submission" date="2025-08" db="UniProtKB">
        <authorList>
            <consortium name="RefSeq"/>
        </authorList>
    </citation>
    <scope>IDENTIFICATION</scope>
    <source>
        <tissue evidence="5">Gonads</tissue>
    </source>
</reference>
<evidence type="ECO:0000313" key="4">
    <source>
        <dbReference type="Proteomes" id="UP000085678"/>
    </source>
</evidence>
<keyword evidence="1 2" id="KW-0833">Ubl conjugation pathway</keyword>
<dbReference type="KEGG" id="lak:106167284"/>
<keyword evidence="4" id="KW-1185">Reference proteome</keyword>
<dbReference type="Gene3D" id="3.90.1750.10">
    <property type="entry name" value="Hect, E3 ligase catalytic domains"/>
    <property type="match status" value="1"/>
</dbReference>
<feature type="domain" description="HECT" evidence="3">
    <location>
        <begin position="232"/>
        <end position="269"/>
    </location>
</feature>
<dbReference type="PROSITE" id="PS50237">
    <property type="entry name" value="HECT"/>
    <property type="match status" value="1"/>
</dbReference>
<name>A0A1S3ITD3_LINAN</name>
<proteinExistence type="predicted"/>
<evidence type="ECO:0000313" key="5">
    <source>
        <dbReference type="RefSeq" id="XP_013401470.1"/>
    </source>
</evidence>
<gene>
    <name evidence="5" type="primary">LOC106167284</name>
</gene>
<evidence type="ECO:0000256" key="2">
    <source>
        <dbReference type="PROSITE-ProRule" id="PRU00104"/>
    </source>
</evidence>
<dbReference type="OrthoDB" id="6152329at2759"/>
<dbReference type="InterPro" id="IPR035983">
    <property type="entry name" value="Hect_E3_ubiquitin_ligase"/>
</dbReference>
<dbReference type="InterPro" id="IPR000569">
    <property type="entry name" value="HECT_dom"/>
</dbReference>
<dbReference type="AlphaFoldDB" id="A0A1S3ITD3"/>